<gene>
    <name evidence="1" type="ORF">IEQ34_014592</name>
</gene>
<reference evidence="1 2" key="1">
    <citation type="journal article" date="2021" name="Hortic Res">
        <title>Chromosome-scale assembly of the Dendrobium chrysotoxum genome enhances the understanding of orchid evolution.</title>
        <authorList>
            <person name="Zhang Y."/>
            <person name="Zhang G.Q."/>
            <person name="Zhang D."/>
            <person name="Liu X.D."/>
            <person name="Xu X.Y."/>
            <person name="Sun W.H."/>
            <person name="Yu X."/>
            <person name="Zhu X."/>
            <person name="Wang Z.W."/>
            <person name="Zhao X."/>
            <person name="Zhong W.Y."/>
            <person name="Chen H."/>
            <person name="Yin W.L."/>
            <person name="Huang T."/>
            <person name="Niu S.C."/>
            <person name="Liu Z.J."/>
        </authorList>
    </citation>
    <scope>NUCLEOTIDE SEQUENCE [LARGE SCALE GENOMIC DNA]</scope>
    <source>
        <strain evidence="1">Lindl</strain>
    </source>
</reference>
<organism evidence="1 2">
    <name type="scientific">Dendrobium chrysotoxum</name>
    <name type="common">Orchid</name>
    <dbReference type="NCBI Taxonomy" id="161865"/>
    <lineage>
        <taxon>Eukaryota</taxon>
        <taxon>Viridiplantae</taxon>
        <taxon>Streptophyta</taxon>
        <taxon>Embryophyta</taxon>
        <taxon>Tracheophyta</taxon>
        <taxon>Spermatophyta</taxon>
        <taxon>Magnoliopsida</taxon>
        <taxon>Liliopsida</taxon>
        <taxon>Asparagales</taxon>
        <taxon>Orchidaceae</taxon>
        <taxon>Epidendroideae</taxon>
        <taxon>Malaxideae</taxon>
        <taxon>Dendrobiinae</taxon>
        <taxon>Dendrobium</taxon>
    </lineage>
</organism>
<evidence type="ECO:0008006" key="3">
    <source>
        <dbReference type="Google" id="ProtNLM"/>
    </source>
</evidence>
<dbReference type="PANTHER" id="PTHR31286:SF180">
    <property type="entry name" value="OS10G0362600 PROTEIN"/>
    <property type="match status" value="1"/>
</dbReference>
<evidence type="ECO:0000313" key="1">
    <source>
        <dbReference type="EMBL" id="KAH0456685.1"/>
    </source>
</evidence>
<dbReference type="Proteomes" id="UP000775213">
    <property type="component" value="Unassembled WGS sequence"/>
</dbReference>
<dbReference type="InterPro" id="IPR040256">
    <property type="entry name" value="At4g02000-like"/>
</dbReference>
<keyword evidence="2" id="KW-1185">Reference proteome</keyword>
<comment type="caution">
    <text evidence="1">The sequence shown here is derived from an EMBL/GenBank/DDBJ whole genome shotgun (WGS) entry which is preliminary data.</text>
</comment>
<evidence type="ECO:0000313" key="2">
    <source>
        <dbReference type="Proteomes" id="UP000775213"/>
    </source>
</evidence>
<dbReference type="EMBL" id="JAGFBR010000013">
    <property type="protein sequence ID" value="KAH0456685.1"/>
    <property type="molecule type" value="Genomic_DNA"/>
</dbReference>
<name>A0AAV7GKB5_DENCH</name>
<sequence length="118" mass="13549">MFEQKSGDDQQANSDRENVIDSEHYMMMLTFMEESKKSMKDLIKLFPLFDLSEESSVVPIWISFLELQPHLFLNLGSLFGHPLQMDNATTSGSRPLVAHILVEHDITKKYPNEVHLGL</sequence>
<accession>A0AAV7GKB5</accession>
<protein>
    <recommendedName>
        <fullName evidence="3">DUF4283 domain-containing protein</fullName>
    </recommendedName>
</protein>
<dbReference type="PANTHER" id="PTHR31286">
    <property type="entry name" value="GLYCINE-RICH CELL WALL STRUCTURAL PROTEIN 1.8-LIKE"/>
    <property type="match status" value="1"/>
</dbReference>
<dbReference type="AlphaFoldDB" id="A0AAV7GKB5"/>
<proteinExistence type="predicted"/>